<organism evidence="8 9">
    <name type="scientific">Hyphococcus flavus</name>
    <dbReference type="NCBI Taxonomy" id="1866326"/>
    <lineage>
        <taxon>Bacteria</taxon>
        <taxon>Pseudomonadati</taxon>
        <taxon>Pseudomonadota</taxon>
        <taxon>Alphaproteobacteria</taxon>
        <taxon>Parvularculales</taxon>
        <taxon>Parvularculaceae</taxon>
        <taxon>Hyphococcus</taxon>
    </lineage>
</organism>
<keyword evidence="3" id="KW-0547">Nucleotide-binding</keyword>
<protein>
    <recommendedName>
        <fullName evidence="7">SRP54-type proteins GTP-binding domain-containing protein</fullName>
    </recommendedName>
</protein>
<evidence type="ECO:0000256" key="4">
    <source>
        <dbReference type="ARBA" id="ARBA00023134"/>
    </source>
</evidence>
<dbReference type="Pfam" id="PF00448">
    <property type="entry name" value="SRP54"/>
    <property type="match status" value="1"/>
</dbReference>
<dbReference type="PANTHER" id="PTHR43134:SF3">
    <property type="entry name" value="FLAGELLAR BIOSYNTHESIS PROTEIN FLHF"/>
    <property type="match status" value="1"/>
</dbReference>
<name>A0AAF0CGG7_9PROT</name>
<dbReference type="Proteomes" id="UP001214043">
    <property type="component" value="Chromosome"/>
</dbReference>
<dbReference type="GO" id="GO:0003924">
    <property type="term" value="F:GTPase activity"/>
    <property type="evidence" value="ECO:0007669"/>
    <property type="project" value="TreeGrafter"/>
</dbReference>
<feature type="region of interest" description="Disordered" evidence="6">
    <location>
        <begin position="38"/>
        <end position="61"/>
    </location>
</feature>
<dbReference type="AlphaFoldDB" id="A0AAF0CGG7"/>
<dbReference type="KEGG" id="hfl:PUV54_11815"/>
<dbReference type="GO" id="GO:0005047">
    <property type="term" value="F:signal recognition particle binding"/>
    <property type="evidence" value="ECO:0007669"/>
    <property type="project" value="TreeGrafter"/>
</dbReference>
<evidence type="ECO:0000256" key="1">
    <source>
        <dbReference type="ARBA" id="ARBA00004413"/>
    </source>
</evidence>
<dbReference type="EMBL" id="CP118166">
    <property type="protein sequence ID" value="WDI30642.1"/>
    <property type="molecule type" value="Genomic_DNA"/>
</dbReference>
<dbReference type="SMART" id="SM00962">
    <property type="entry name" value="SRP54"/>
    <property type="match status" value="1"/>
</dbReference>
<dbReference type="PANTHER" id="PTHR43134">
    <property type="entry name" value="SIGNAL RECOGNITION PARTICLE RECEPTOR SUBUNIT ALPHA"/>
    <property type="match status" value="1"/>
</dbReference>
<dbReference type="GO" id="GO:0005525">
    <property type="term" value="F:GTP binding"/>
    <property type="evidence" value="ECO:0007669"/>
    <property type="project" value="UniProtKB-KW"/>
</dbReference>
<gene>
    <name evidence="8" type="ORF">PUV54_11815</name>
</gene>
<accession>A0AAF0CGG7</accession>
<evidence type="ECO:0000313" key="9">
    <source>
        <dbReference type="Proteomes" id="UP001214043"/>
    </source>
</evidence>
<keyword evidence="9" id="KW-1185">Reference proteome</keyword>
<dbReference type="InterPro" id="IPR000897">
    <property type="entry name" value="SRP54_GTPase_dom"/>
</dbReference>
<dbReference type="GO" id="GO:0006614">
    <property type="term" value="P:SRP-dependent cotranslational protein targeting to membrane"/>
    <property type="evidence" value="ECO:0007669"/>
    <property type="project" value="InterPro"/>
</dbReference>
<evidence type="ECO:0000256" key="6">
    <source>
        <dbReference type="SAM" id="MobiDB-lite"/>
    </source>
</evidence>
<dbReference type="GO" id="GO:0005886">
    <property type="term" value="C:plasma membrane"/>
    <property type="evidence" value="ECO:0007669"/>
    <property type="project" value="UniProtKB-SubCell"/>
</dbReference>
<dbReference type="RefSeq" id="WP_274492451.1">
    <property type="nucleotide sequence ID" value="NZ_CP118166.1"/>
</dbReference>
<dbReference type="SUPFAM" id="SSF52540">
    <property type="entry name" value="P-loop containing nucleoside triphosphate hydrolases"/>
    <property type="match status" value="1"/>
</dbReference>
<evidence type="ECO:0000256" key="3">
    <source>
        <dbReference type="ARBA" id="ARBA00022741"/>
    </source>
</evidence>
<evidence type="ECO:0000259" key="7">
    <source>
        <dbReference type="SMART" id="SM00962"/>
    </source>
</evidence>
<keyword evidence="4" id="KW-0342">GTP-binding</keyword>
<dbReference type="Gene3D" id="3.40.50.300">
    <property type="entry name" value="P-loop containing nucleotide triphosphate hydrolases"/>
    <property type="match status" value="1"/>
</dbReference>
<reference evidence="8" key="1">
    <citation type="submission" date="2023-02" db="EMBL/GenBank/DDBJ databases">
        <title>Genome sequence of Hyphococcus flavus.</title>
        <authorList>
            <person name="Rong J.-C."/>
            <person name="Zhao Q."/>
            <person name="Yi M."/>
            <person name="Wu J.-Y."/>
        </authorList>
    </citation>
    <scope>NUCLEOTIDE SEQUENCE</scope>
    <source>
        <strain evidence="8">MCCC 1K03223</strain>
    </source>
</reference>
<proteinExistence type="inferred from homology"/>
<feature type="domain" description="SRP54-type proteins GTP-binding" evidence="7">
    <location>
        <begin position="169"/>
        <end position="358"/>
    </location>
</feature>
<evidence type="ECO:0000256" key="2">
    <source>
        <dbReference type="ARBA" id="ARBA00008531"/>
    </source>
</evidence>
<evidence type="ECO:0000256" key="5">
    <source>
        <dbReference type="ARBA" id="ARBA00023136"/>
    </source>
</evidence>
<comment type="subcellular location">
    <subcellularLocation>
        <location evidence="1">Cell membrane</location>
        <topology evidence="1">Peripheral membrane protein</topology>
        <orientation evidence="1">Cytoplasmic side</orientation>
    </subcellularLocation>
</comment>
<keyword evidence="5" id="KW-0472">Membrane</keyword>
<comment type="similarity">
    <text evidence="2">Belongs to the GTP-binding SRP family.</text>
</comment>
<evidence type="ECO:0000313" key="8">
    <source>
        <dbReference type="EMBL" id="WDI30642.1"/>
    </source>
</evidence>
<dbReference type="InterPro" id="IPR027417">
    <property type="entry name" value="P-loop_NTPase"/>
</dbReference>
<sequence length="365" mass="38282">MMKFIASNLDAAKKKASRALGEKMTVVSVRELPSGDVEVTASDRPAPAAPEPAKKANFAGAARDAVDEGPFKMGAGARLNETIETKFSADALSKLSSSLTGGKAKRSLDMSDATVRAMAEILVPHGVGQNLLNALIEGARTSQIDEDLYRLRTGFEAAFTFSPLLLAPSSPIMLVGPTGAGKTSSGAKLAAAAQANGARAFMITADVGRAGAVDQIRAYGEALRAEYFIAESPLDVQRILKSHRPTGAVIFDTPGVSPYDSGDVAALRSYRDAANAEPVLVLPASGDAEEYVDWAHAFKEIGVKRCILTKFDATKRVGAGLRAAFEGDLALAHFSETAFISEGLLDASPDFLSRRLIAGRPGKIG</sequence>